<dbReference type="RefSeq" id="WP_231114479.1">
    <property type="nucleotide sequence ID" value="NZ_JYJG01000071.1"/>
</dbReference>
<dbReference type="eggNOG" id="ENOG5034ARN">
    <property type="taxonomic scope" value="Bacteria"/>
</dbReference>
<dbReference type="Proteomes" id="UP000033393">
    <property type="component" value="Unassembled WGS sequence"/>
</dbReference>
<feature type="region of interest" description="Disordered" evidence="1">
    <location>
        <begin position="50"/>
        <end position="75"/>
    </location>
</feature>
<accession>A0A0F0H6E0</accession>
<proteinExistence type="predicted"/>
<keyword evidence="3" id="KW-1185">Reference proteome</keyword>
<reference evidence="2 3" key="1">
    <citation type="submission" date="2015-02" db="EMBL/GenBank/DDBJ databases">
        <authorList>
            <person name="Ju K.-S."/>
            <person name="Doroghazi J.R."/>
            <person name="Metcalf W."/>
        </authorList>
    </citation>
    <scope>NUCLEOTIDE SEQUENCE [LARGE SCALE GENOMIC DNA]</scope>
    <source>
        <strain evidence="2 3">NRRL B-16140</strain>
    </source>
</reference>
<dbReference type="PATRIC" id="fig|68170.10.peg.2158"/>
<sequence>MPEFRTRPDGTRYPLTPKGKAAGTVVAGAVVAGLLTAAGGGTATESVGSALDSAAEQNAKSSKEDNPRKRNRARTWQRKALREIRDTVKHDLRCAVQSYGQVQQFFLRSPCDSLDQMLFALGDAQGNVIAVSVMWVKMPSADEAGELKKLEDTYGTGDVTPFATEALQLGGIKFTGRHYASRSNGSMVVIAESEAVQGQATTTLLKDVANIAVVLPRP</sequence>
<gene>
    <name evidence="2" type="ORF">UK23_12890</name>
</gene>
<name>A0A0F0H6E0_LENAE</name>
<evidence type="ECO:0000256" key="1">
    <source>
        <dbReference type="SAM" id="MobiDB-lite"/>
    </source>
</evidence>
<dbReference type="AlphaFoldDB" id="A0A0F0H6E0"/>
<evidence type="ECO:0000313" key="2">
    <source>
        <dbReference type="EMBL" id="KJK49892.1"/>
    </source>
</evidence>
<dbReference type="EMBL" id="JYJG01000071">
    <property type="protein sequence ID" value="KJK49892.1"/>
    <property type="molecule type" value="Genomic_DNA"/>
</dbReference>
<comment type="caution">
    <text evidence="2">The sequence shown here is derived from an EMBL/GenBank/DDBJ whole genome shotgun (WGS) entry which is preliminary data.</text>
</comment>
<organism evidence="2 3">
    <name type="scientific">Lentzea aerocolonigenes</name>
    <name type="common">Lechevalieria aerocolonigenes</name>
    <name type="synonym">Saccharothrix aerocolonigenes</name>
    <dbReference type="NCBI Taxonomy" id="68170"/>
    <lineage>
        <taxon>Bacteria</taxon>
        <taxon>Bacillati</taxon>
        <taxon>Actinomycetota</taxon>
        <taxon>Actinomycetes</taxon>
        <taxon>Pseudonocardiales</taxon>
        <taxon>Pseudonocardiaceae</taxon>
        <taxon>Lentzea</taxon>
    </lineage>
</organism>
<evidence type="ECO:0000313" key="3">
    <source>
        <dbReference type="Proteomes" id="UP000033393"/>
    </source>
</evidence>
<protein>
    <submittedName>
        <fullName evidence="2">Uncharacterized protein</fullName>
    </submittedName>
</protein>